<evidence type="ECO:0000256" key="8">
    <source>
        <dbReference type="ARBA" id="ARBA00022840"/>
    </source>
</evidence>
<gene>
    <name evidence="16" type="ORF">FC85_GL000024</name>
</gene>
<dbReference type="GO" id="GO:0009236">
    <property type="term" value="P:cobalamin biosynthetic process"/>
    <property type="evidence" value="ECO:0007669"/>
    <property type="project" value="UniProtKB-UniRule"/>
</dbReference>
<dbReference type="GO" id="GO:0005524">
    <property type="term" value="F:ATP binding"/>
    <property type="evidence" value="ECO:0007669"/>
    <property type="project" value="UniProtKB-UniRule"/>
</dbReference>
<evidence type="ECO:0000256" key="10">
    <source>
        <dbReference type="ARBA" id="ARBA00033334"/>
    </source>
</evidence>
<keyword evidence="6 14" id="KW-0808">Transferase</keyword>
<organism evidence="16 17">
    <name type="scientific">Lentilactobacillus diolivorans DSM 14421</name>
    <dbReference type="NCBI Taxonomy" id="1423739"/>
    <lineage>
        <taxon>Bacteria</taxon>
        <taxon>Bacillati</taxon>
        <taxon>Bacillota</taxon>
        <taxon>Bacilli</taxon>
        <taxon>Lactobacillales</taxon>
        <taxon>Lactobacillaceae</taxon>
        <taxon>Lentilactobacillus</taxon>
    </lineage>
</organism>
<evidence type="ECO:0000256" key="9">
    <source>
        <dbReference type="ARBA" id="ARBA00031529"/>
    </source>
</evidence>
<keyword evidence="5 14" id="KW-0169">Cobalamin biosynthesis</keyword>
<dbReference type="UniPathway" id="UPA00148">
    <property type="reaction ID" value="UER00233"/>
</dbReference>
<proteinExistence type="inferred from homology"/>
<evidence type="ECO:0000313" key="17">
    <source>
        <dbReference type="Proteomes" id="UP000052013"/>
    </source>
</evidence>
<evidence type="ECO:0000256" key="2">
    <source>
        <dbReference type="ARBA" id="ARBA00007487"/>
    </source>
</evidence>
<dbReference type="EC" id="2.5.1.17" evidence="3 14"/>
<comment type="pathway">
    <text evidence="1 14">Cofactor biosynthesis; adenosylcobalamin biosynthesis; adenosylcobalamin from cob(II)yrinate a,c-diamide: step 2/7.</text>
</comment>
<evidence type="ECO:0000256" key="11">
    <source>
        <dbReference type="ARBA" id="ARBA00033354"/>
    </source>
</evidence>
<dbReference type="AlphaFoldDB" id="A0A0R1STB4"/>
<evidence type="ECO:0000313" key="16">
    <source>
        <dbReference type="EMBL" id="KRL69994.1"/>
    </source>
</evidence>
<dbReference type="Gene3D" id="1.20.1200.10">
    <property type="entry name" value="Cobalamin adenosyltransferase-like"/>
    <property type="match status" value="1"/>
</dbReference>
<accession>A0A0R1STB4</accession>
<keyword evidence="8 14" id="KW-0067">ATP-binding</keyword>
<evidence type="ECO:0000256" key="1">
    <source>
        <dbReference type="ARBA" id="ARBA00005121"/>
    </source>
</evidence>
<dbReference type="InterPro" id="IPR036451">
    <property type="entry name" value="CblAdoTrfase-like_sf"/>
</dbReference>
<dbReference type="GO" id="GO:0008817">
    <property type="term" value="F:corrinoid adenosyltransferase activity"/>
    <property type="evidence" value="ECO:0007669"/>
    <property type="project" value="UniProtKB-UniRule"/>
</dbReference>
<comment type="caution">
    <text evidence="16">The sequence shown here is derived from an EMBL/GenBank/DDBJ whole genome shotgun (WGS) entry which is preliminary data.</text>
</comment>
<evidence type="ECO:0000256" key="6">
    <source>
        <dbReference type="ARBA" id="ARBA00022679"/>
    </source>
</evidence>
<name>A0A0R1STB4_9LACO</name>
<evidence type="ECO:0000256" key="5">
    <source>
        <dbReference type="ARBA" id="ARBA00022573"/>
    </source>
</evidence>
<comment type="catalytic activity">
    <reaction evidence="13 14">
        <text>2 cob(II)alamin + reduced [electron-transfer flavoprotein] + 2 ATP = 2 adenosylcob(III)alamin + 2 triphosphate + oxidized [electron-transfer flavoprotein] + 3 H(+)</text>
        <dbReference type="Rhea" id="RHEA:28671"/>
        <dbReference type="Rhea" id="RHEA-COMP:10685"/>
        <dbReference type="Rhea" id="RHEA-COMP:10686"/>
        <dbReference type="ChEBI" id="CHEBI:15378"/>
        <dbReference type="ChEBI" id="CHEBI:16304"/>
        <dbReference type="ChEBI" id="CHEBI:18036"/>
        <dbReference type="ChEBI" id="CHEBI:18408"/>
        <dbReference type="ChEBI" id="CHEBI:30616"/>
        <dbReference type="ChEBI" id="CHEBI:57692"/>
        <dbReference type="ChEBI" id="CHEBI:58307"/>
        <dbReference type="EC" id="2.5.1.17"/>
    </reaction>
</comment>
<reference evidence="16 17" key="1">
    <citation type="journal article" date="2015" name="Genome Announc.">
        <title>Expanding the biotechnology potential of lactobacilli through comparative genomics of 213 strains and associated genera.</title>
        <authorList>
            <person name="Sun Z."/>
            <person name="Harris H.M."/>
            <person name="McCann A."/>
            <person name="Guo C."/>
            <person name="Argimon S."/>
            <person name="Zhang W."/>
            <person name="Yang X."/>
            <person name="Jeffery I.B."/>
            <person name="Cooney J.C."/>
            <person name="Kagawa T.F."/>
            <person name="Liu W."/>
            <person name="Song Y."/>
            <person name="Salvetti E."/>
            <person name="Wrobel A."/>
            <person name="Rasinkangas P."/>
            <person name="Parkhill J."/>
            <person name="Rea M.C."/>
            <person name="O'Sullivan O."/>
            <person name="Ritari J."/>
            <person name="Douillard F.P."/>
            <person name="Paul Ross R."/>
            <person name="Yang R."/>
            <person name="Briner A.E."/>
            <person name="Felis G.E."/>
            <person name="de Vos W.M."/>
            <person name="Barrangou R."/>
            <person name="Klaenhammer T.R."/>
            <person name="Caufield P.W."/>
            <person name="Cui Y."/>
            <person name="Zhang H."/>
            <person name="O'Toole P.W."/>
        </authorList>
    </citation>
    <scope>NUCLEOTIDE SEQUENCE [LARGE SCALE GENOMIC DNA]</scope>
    <source>
        <strain evidence="16 17">DSM 14421</strain>
    </source>
</reference>
<evidence type="ECO:0000256" key="3">
    <source>
        <dbReference type="ARBA" id="ARBA00012454"/>
    </source>
</evidence>
<dbReference type="EMBL" id="AZEY01000005">
    <property type="protein sequence ID" value="KRL69994.1"/>
    <property type="molecule type" value="Genomic_DNA"/>
</dbReference>
<keyword evidence="7 14" id="KW-0547">Nucleotide-binding</keyword>
<evidence type="ECO:0000259" key="15">
    <source>
        <dbReference type="Pfam" id="PF01923"/>
    </source>
</evidence>
<dbReference type="InterPro" id="IPR016030">
    <property type="entry name" value="CblAdoTrfase-like"/>
</dbReference>
<dbReference type="InterPro" id="IPR029499">
    <property type="entry name" value="PduO-typ"/>
</dbReference>
<dbReference type="Proteomes" id="UP000052013">
    <property type="component" value="Unassembled WGS sequence"/>
</dbReference>
<dbReference type="Pfam" id="PF01923">
    <property type="entry name" value="Cob_adeno_trans"/>
    <property type="match status" value="1"/>
</dbReference>
<evidence type="ECO:0000256" key="7">
    <source>
        <dbReference type="ARBA" id="ARBA00022741"/>
    </source>
</evidence>
<evidence type="ECO:0000256" key="12">
    <source>
        <dbReference type="ARBA" id="ARBA00048555"/>
    </source>
</evidence>
<dbReference type="STRING" id="1423739.FC85_GL000024"/>
<sequence length="184" mass="21033">MEVTMVKIYTKVGDHGYTKQVTGKMVPKYDLQIEALGAIDELDSWLGYVLSVLSPKASPELTPRIKKIQHNLYELQADITVKRHHNITPDDTKALETEIDDIMSKFPRIKAFILPGGKQSGASLQYARALARKAERMVVELHEKQQPLSDDLLEYFNRLSDYLFTLARYANFLDGYQDEVSKLK</sequence>
<dbReference type="PATRIC" id="fig|1423739.3.peg.26"/>
<dbReference type="SUPFAM" id="SSF89028">
    <property type="entry name" value="Cobalamin adenosyltransferase-like"/>
    <property type="match status" value="1"/>
</dbReference>
<dbReference type="PANTHER" id="PTHR12213">
    <property type="entry name" value="CORRINOID ADENOSYLTRANSFERASE"/>
    <property type="match status" value="1"/>
</dbReference>
<evidence type="ECO:0000256" key="14">
    <source>
        <dbReference type="RuleBase" id="RU366026"/>
    </source>
</evidence>
<protein>
    <recommendedName>
        <fullName evidence="4 14">Corrinoid adenosyltransferase</fullName>
        <ecNumber evidence="3 14">2.5.1.17</ecNumber>
    </recommendedName>
    <alternativeName>
        <fullName evidence="9 14">Cob(II)alamin adenosyltransferase</fullName>
    </alternativeName>
    <alternativeName>
        <fullName evidence="11 14">Cob(II)yrinic acid a,c-diamide adenosyltransferase</fullName>
    </alternativeName>
    <alternativeName>
        <fullName evidence="10 14">Cobinamide/cobalamin adenosyltransferase</fullName>
    </alternativeName>
</protein>
<dbReference type="NCBIfam" id="TIGR00636">
    <property type="entry name" value="PduO_Nterm"/>
    <property type="match status" value="1"/>
</dbReference>
<feature type="domain" description="Cobalamin adenosyltransferase-like" evidence="15">
    <location>
        <begin position="8"/>
        <end position="170"/>
    </location>
</feature>
<dbReference type="PANTHER" id="PTHR12213:SF0">
    <property type="entry name" value="CORRINOID ADENOSYLTRANSFERASE MMAB"/>
    <property type="match status" value="1"/>
</dbReference>
<evidence type="ECO:0000256" key="13">
    <source>
        <dbReference type="ARBA" id="ARBA00048692"/>
    </source>
</evidence>
<comment type="catalytic activity">
    <reaction evidence="12 14">
        <text>2 cob(II)yrinate a,c diamide + reduced [electron-transfer flavoprotein] + 2 ATP = 2 adenosylcob(III)yrinate a,c-diamide + 2 triphosphate + oxidized [electron-transfer flavoprotein] + 3 H(+)</text>
        <dbReference type="Rhea" id="RHEA:11528"/>
        <dbReference type="Rhea" id="RHEA-COMP:10685"/>
        <dbReference type="Rhea" id="RHEA-COMP:10686"/>
        <dbReference type="ChEBI" id="CHEBI:15378"/>
        <dbReference type="ChEBI" id="CHEBI:18036"/>
        <dbReference type="ChEBI" id="CHEBI:30616"/>
        <dbReference type="ChEBI" id="CHEBI:57692"/>
        <dbReference type="ChEBI" id="CHEBI:58307"/>
        <dbReference type="ChEBI" id="CHEBI:58503"/>
        <dbReference type="ChEBI" id="CHEBI:58537"/>
        <dbReference type="EC" id="2.5.1.17"/>
    </reaction>
</comment>
<comment type="similarity">
    <text evidence="2 14">Belongs to the Cob(I)alamin adenosyltransferase family.</text>
</comment>
<evidence type="ECO:0000256" key="4">
    <source>
        <dbReference type="ARBA" id="ARBA00020963"/>
    </source>
</evidence>